<feature type="domain" description="Cell division control protein 24 OB" evidence="2">
    <location>
        <begin position="109"/>
        <end position="211"/>
    </location>
</feature>
<evidence type="ECO:0000313" key="5">
    <source>
        <dbReference type="Proteomes" id="UP001648503"/>
    </source>
</evidence>
<dbReference type="EMBL" id="JAFCIX010000125">
    <property type="protein sequence ID" value="KAH6597966.1"/>
    <property type="molecule type" value="Genomic_DNA"/>
</dbReference>
<comment type="caution">
    <text evidence="4">The sequence shown here is derived from an EMBL/GenBank/DDBJ whole genome shotgun (WGS) entry which is preliminary data.</text>
</comment>
<keyword evidence="5" id="KW-1185">Reference proteome</keyword>
<dbReference type="PANTHER" id="PTHR36033">
    <property type="entry name" value="NUCLEIC ACID-BINDING PROTEINS SUPERFAMILY"/>
    <property type="match status" value="1"/>
</dbReference>
<evidence type="ECO:0000259" key="1">
    <source>
        <dbReference type="Pfam" id="PF17244"/>
    </source>
</evidence>
<feature type="domain" description="Cell division control protein 24 OB" evidence="3">
    <location>
        <begin position="16"/>
        <end position="77"/>
    </location>
</feature>
<dbReference type="SUPFAM" id="SSF50249">
    <property type="entry name" value="Nucleic acid-binding proteins"/>
    <property type="match status" value="1"/>
</dbReference>
<dbReference type="Gene3D" id="2.40.50.140">
    <property type="entry name" value="Nucleic acid-binding proteins"/>
    <property type="match status" value="1"/>
</dbReference>
<evidence type="ECO:0000259" key="2">
    <source>
        <dbReference type="Pfam" id="PF17245"/>
    </source>
</evidence>
<dbReference type="InterPro" id="IPR012340">
    <property type="entry name" value="NA-bd_OB-fold"/>
</dbReference>
<protein>
    <recommendedName>
        <fullName evidence="6">Cell division control protein 24 OB domain-containing protein</fullName>
    </recommendedName>
</protein>
<sequence length="594" mass="65913">MLRDDLLRRVSQKSIADGEQAALTTINVPWSWTARKLLNLLFQYPGGLTLVIFQSELEKQWASEDSRRDLGRSKQYTSLASLTASRPAVESMVFECTTISLTYSLCFLKRLFRITDSRSIVKRNSGGKKDGVHPQRLLPTEFMVPILSLDSKFDQEFLEENFSNNLKDITLHGIETGVGYNIILKILSIEASEPASGVGRQLKQTILLSDSIHCRAKLILWDRQTALATLTRKNDSIAIRLPFLSALSIADPDIIQMEYGSVTSIFLIPVDASKEVEAMASLATQAHSNSAAWTDMPRDENGMTDFEWYPEPLDLQKLPFGAYNITLLGTIILVFNNDTEIASNRAQTRHGIRIANDTGICDITLWSESAVTASKLEVGHLVLLERLATYKDERNHIHVIGSPEHGTVIRSVSQCYGALSSPAISAQSSIQQIISATSGLFYCFAIISGWPLGHSYEGTSLVHSDCRKPVIDLDDMPFCSMCSNYVESTEYAFDMKVQLDDGTGTLDCILRDAAAVEALQSSTTALQFAALSPDLRADILNDAVGMHVLCAITVYKQGKLVFYRIDQIDTKPNIMLQIKTISEDIKGFPRVIRH</sequence>
<dbReference type="PANTHER" id="PTHR36033:SF1">
    <property type="entry name" value="NUCLEIC ACID-BINDING PROTEINS SUPERFAMILY"/>
    <property type="match status" value="1"/>
</dbReference>
<gene>
    <name evidence="4" type="ORF">BASA50_004120</name>
</gene>
<feature type="domain" description="Cell division control protein 24 OB" evidence="1">
    <location>
        <begin position="321"/>
        <end position="542"/>
    </location>
</feature>
<dbReference type="Proteomes" id="UP001648503">
    <property type="component" value="Unassembled WGS sequence"/>
</dbReference>
<name>A0ABQ8FJP4_9FUNG</name>
<dbReference type="Pfam" id="PF17246">
    <property type="entry name" value="CDC24_OB1"/>
    <property type="match status" value="1"/>
</dbReference>
<dbReference type="InterPro" id="IPR035200">
    <property type="entry name" value="Cdc24_OB2"/>
</dbReference>
<reference evidence="4 5" key="1">
    <citation type="submission" date="2021-02" db="EMBL/GenBank/DDBJ databases">
        <title>Variation within the Batrachochytrium salamandrivorans European outbreak.</title>
        <authorList>
            <person name="Kelly M."/>
            <person name="Pasmans F."/>
            <person name="Shea T.P."/>
            <person name="Munoz J.F."/>
            <person name="Carranza S."/>
            <person name="Cuomo C.A."/>
            <person name="Martel A."/>
        </authorList>
    </citation>
    <scope>NUCLEOTIDE SEQUENCE [LARGE SCALE GENOMIC DNA]</scope>
    <source>
        <strain evidence="4 5">AMFP18/2</strain>
    </source>
</reference>
<evidence type="ECO:0008006" key="6">
    <source>
        <dbReference type="Google" id="ProtNLM"/>
    </source>
</evidence>
<dbReference type="Pfam" id="PF17245">
    <property type="entry name" value="CDC24_OB2"/>
    <property type="match status" value="1"/>
</dbReference>
<dbReference type="Pfam" id="PF17244">
    <property type="entry name" value="CDC24_OB3"/>
    <property type="match status" value="1"/>
</dbReference>
<proteinExistence type="predicted"/>
<evidence type="ECO:0000313" key="4">
    <source>
        <dbReference type="EMBL" id="KAH6597966.1"/>
    </source>
</evidence>
<accession>A0ABQ8FJP4</accession>
<dbReference type="InterPro" id="IPR035203">
    <property type="entry name" value="Cdc24_OB3"/>
</dbReference>
<evidence type="ECO:0000259" key="3">
    <source>
        <dbReference type="Pfam" id="PF17246"/>
    </source>
</evidence>
<dbReference type="InterPro" id="IPR035201">
    <property type="entry name" value="Cdc24_OB1"/>
</dbReference>
<organism evidence="4 5">
    <name type="scientific">Batrachochytrium salamandrivorans</name>
    <dbReference type="NCBI Taxonomy" id="1357716"/>
    <lineage>
        <taxon>Eukaryota</taxon>
        <taxon>Fungi</taxon>
        <taxon>Fungi incertae sedis</taxon>
        <taxon>Chytridiomycota</taxon>
        <taxon>Chytridiomycota incertae sedis</taxon>
        <taxon>Chytridiomycetes</taxon>
        <taxon>Rhizophydiales</taxon>
        <taxon>Rhizophydiales incertae sedis</taxon>
        <taxon>Batrachochytrium</taxon>
    </lineage>
</organism>